<dbReference type="Proteomes" id="UP001596233">
    <property type="component" value="Unassembled WGS sequence"/>
</dbReference>
<accession>A0ABW1VBB9</accession>
<comment type="caution">
    <text evidence="2">The sequence shown here is derived from an EMBL/GenBank/DDBJ whole genome shotgun (WGS) entry which is preliminary data.</text>
</comment>
<gene>
    <name evidence="2" type="ORF">ACFP56_19400</name>
</gene>
<proteinExistence type="predicted"/>
<evidence type="ECO:0000313" key="3">
    <source>
        <dbReference type="Proteomes" id="UP001596233"/>
    </source>
</evidence>
<dbReference type="InterPro" id="IPR012854">
    <property type="entry name" value="Cu_amine_oxidase-like_N"/>
</dbReference>
<organism evidence="2 3">
    <name type="scientific">Paenibacillus septentrionalis</name>
    <dbReference type="NCBI Taxonomy" id="429342"/>
    <lineage>
        <taxon>Bacteria</taxon>
        <taxon>Bacillati</taxon>
        <taxon>Bacillota</taxon>
        <taxon>Bacilli</taxon>
        <taxon>Bacillales</taxon>
        <taxon>Paenibacillaceae</taxon>
        <taxon>Paenibacillus</taxon>
    </lineage>
</organism>
<dbReference type="RefSeq" id="WP_379237696.1">
    <property type="nucleotide sequence ID" value="NZ_JBHSTE010000007.1"/>
</dbReference>
<keyword evidence="3" id="KW-1185">Reference proteome</keyword>
<evidence type="ECO:0000313" key="2">
    <source>
        <dbReference type="EMBL" id="MFC6334805.1"/>
    </source>
</evidence>
<name>A0ABW1VBB9_9BACL</name>
<protein>
    <submittedName>
        <fullName evidence="2">Stalk domain-containing protein</fullName>
    </submittedName>
</protein>
<dbReference type="Pfam" id="PF07833">
    <property type="entry name" value="Cu_amine_oxidN1"/>
    <property type="match status" value="1"/>
</dbReference>
<sequence>MKFKKTIIVTLFLFLLSTSILGASDNIVSYLFKGKLVINNEIVDLKKEIFNINGSVYVPLRALAEETHGFISYDHNDQTIYVEQTNTSTKKSTINEQDKNDVFTLAAFSSKQTYSYGEPVEIWARLSNHSEQTLNLSHGFALIEYTITDEEGFSSKDNFGLALYLSSFEPGDELHSNLSQRSLFTYNLNKYGLNDNKDIHAYLNETLRPSVLPRGNYEVKIRAEYWIGDGDNANKQAESLEVSLPLIIE</sequence>
<evidence type="ECO:0000259" key="1">
    <source>
        <dbReference type="Pfam" id="PF07833"/>
    </source>
</evidence>
<feature type="domain" description="Copper amine oxidase-like N-terminal" evidence="1">
    <location>
        <begin position="25"/>
        <end position="82"/>
    </location>
</feature>
<dbReference type="EMBL" id="JBHSTE010000007">
    <property type="protein sequence ID" value="MFC6334805.1"/>
    <property type="molecule type" value="Genomic_DNA"/>
</dbReference>
<reference evidence="3" key="1">
    <citation type="journal article" date="2019" name="Int. J. Syst. Evol. Microbiol.">
        <title>The Global Catalogue of Microorganisms (GCM) 10K type strain sequencing project: providing services to taxonomists for standard genome sequencing and annotation.</title>
        <authorList>
            <consortium name="The Broad Institute Genomics Platform"/>
            <consortium name="The Broad Institute Genome Sequencing Center for Infectious Disease"/>
            <person name="Wu L."/>
            <person name="Ma J."/>
        </authorList>
    </citation>
    <scope>NUCLEOTIDE SEQUENCE [LARGE SCALE GENOMIC DNA]</scope>
    <source>
        <strain evidence="3">PCU 280</strain>
    </source>
</reference>